<proteinExistence type="predicted"/>
<name>A0ABY9AKE3_PARCI</name>
<organism evidence="3 4">
    <name type="scientific">Paracidovorax citrulli</name>
    <name type="common">Acidovorax citrulli</name>
    <dbReference type="NCBI Taxonomy" id="80869"/>
    <lineage>
        <taxon>Bacteria</taxon>
        <taxon>Pseudomonadati</taxon>
        <taxon>Pseudomonadota</taxon>
        <taxon>Betaproteobacteria</taxon>
        <taxon>Burkholderiales</taxon>
        <taxon>Comamonadaceae</taxon>
        <taxon>Paracidovorax</taxon>
    </lineage>
</organism>
<dbReference type="EMBL" id="CP127363">
    <property type="protein sequence ID" value="WIY47412.1"/>
    <property type="molecule type" value="Genomic_DNA"/>
</dbReference>
<protein>
    <submittedName>
        <fullName evidence="3">Helix-turn-helix domain-containing protein</fullName>
    </submittedName>
</protein>
<dbReference type="InterPro" id="IPR041657">
    <property type="entry name" value="HTH_17"/>
</dbReference>
<accession>A0ABY9AKE3</accession>
<evidence type="ECO:0000256" key="1">
    <source>
        <dbReference type="SAM" id="MobiDB-lite"/>
    </source>
</evidence>
<gene>
    <name evidence="3" type="ORF">QRO08_16410</name>
</gene>
<sequence>MNSPIKPTMDLQETADTLKMHPHSVEKLIRRGDLPAGKAGRAYLLLTRDVLAYAEKIVIEQTAERLSRQPTRAPSTGRKRGGSRSASASAGSCAR</sequence>
<dbReference type="GeneID" id="79791294"/>
<feature type="region of interest" description="Disordered" evidence="1">
    <location>
        <begin position="62"/>
        <end position="95"/>
    </location>
</feature>
<feature type="domain" description="Helix-turn-helix" evidence="2">
    <location>
        <begin position="9"/>
        <end position="56"/>
    </location>
</feature>
<evidence type="ECO:0000313" key="4">
    <source>
        <dbReference type="Proteomes" id="UP001242732"/>
    </source>
</evidence>
<dbReference type="Pfam" id="PF12728">
    <property type="entry name" value="HTH_17"/>
    <property type="match status" value="1"/>
</dbReference>
<dbReference type="RefSeq" id="WP_074686899.1">
    <property type="nucleotide sequence ID" value="NZ_CP023687.1"/>
</dbReference>
<reference evidence="3 4" key="1">
    <citation type="submission" date="2023-06" db="EMBL/GenBank/DDBJ databases">
        <authorList>
            <person name="Ham H."/>
            <person name="Park D.S."/>
        </authorList>
    </citation>
    <scope>NUCLEOTIDE SEQUENCE [LARGE SCALE GENOMIC DNA]</scope>
    <source>
        <strain evidence="3 4">KACC 17005</strain>
    </source>
</reference>
<dbReference type="Proteomes" id="UP001242732">
    <property type="component" value="Chromosome"/>
</dbReference>
<feature type="compositionally biased region" description="Low complexity" evidence="1">
    <location>
        <begin position="83"/>
        <end position="95"/>
    </location>
</feature>
<keyword evidence="4" id="KW-1185">Reference proteome</keyword>
<evidence type="ECO:0000259" key="2">
    <source>
        <dbReference type="Pfam" id="PF12728"/>
    </source>
</evidence>
<evidence type="ECO:0000313" key="3">
    <source>
        <dbReference type="EMBL" id="WIY47412.1"/>
    </source>
</evidence>